<reference evidence="1 2" key="1">
    <citation type="journal article" date="2018" name="Sci. Rep.">
        <title>Genomic signatures of local adaptation to the degree of environmental predictability in rotifers.</title>
        <authorList>
            <person name="Franch-Gras L."/>
            <person name="Hahn C."/>
            <person name="Garcia-Roger E.M."/>
            <person name="Carmona M.J."/>
            <person name="Serra M."/>
            <person name="Gomez A."/>
        </authorList>
    </citation>
    <scope>NUCLEOTIDE SEQUENCE [LARGE SCALE GENOMIC DNA]</scope>
    <source>
        <strain evidence="1">HYR1</strain>
    </source>
</reference>
<organism evidence="1 2">
    <name type="scientific">Brachionus plicatilis</name>
    <name type="common">Marine rotifer</name>
    <name type="synonym">Brachionus muelleri</name>
    <dbReference type="NCBI Taxonomy" id="10195"/>
    <lineage>
        <taxon>Eukaryota</taxon>
        <taxon>Metazoa</taxon>
        <taxon>Spiralia</taxon>
        <taxon>Gnathifera</taxon>
        <taxon>Rotifera</taxon>
        <taxon>Eurotatoria</taxon>
        <taxon>Monogononta</taxon>
        <taxon>Pseudotrocha</taxon>
        <taxon>Ploima</taxon>
        <taxon>Brachionidae</taxon>
        <taxon>Brachionus</taxon>
    </lineage>
</organism>
<proteinExistence type="predicted"/>
<evidence type="ECO:0000313" key="1">
    <source>
        <dbReference type="EMBL" id="RNA11940.1"/>
    </source>
</evidence>
<dbReference type="EMBL" id="REGN01005811">
    <property type="protein sequence ID" value="RNA11940.1"/>
    <property type="molecule type" value="Genomic_DNA"/>
</dbReference>
<accession>A0A3M7QKW1</accession>
<gene>
    <name evidence="1" type="ORF">BpHYR1_032491</name>
</gene>
<sequence>MNLTLDEFGISLINLLSFNRLRICFRSIRFLIIFSQSLHNLIVTFNKKIKKITKLNQFAIYFDFFETFRLTKNYNRKTLKQHAKWF</sequence>
<protein>
    <submittedName>
        <fullName evidence="1">Uncharacterized protein</fullName>
    </submittedName>
</protein>
<evidence type="ECO:0000313" key="2">
    <source>
        <dbReference type="Proteomes" id="UP000276133"/>
    </source>
</evidence>
<dbReference type="AlphaFoldDB" id="A0A3M7QKW1"/>
<dbReference type="Proteomes" id="UP000276133">
    <property type="component" value="Unassembled WGS sequence"/>
</dbReference>
<name>A0A3M7QKW1_BRAPC</name>
<keyword evidence="2" id="KW-1185">Reference proteome</keyword>
<comment type="caution">
    <text evidence="1">The sequence shown here is derived from an EMBL/GenBank/DDBJ whole genome shotgun (WGS) entry which is preliminary data.</text>
</comment>